<dbReference type="PANTHER" id="PTHR32282:SF33">
    <property type="entry name" value="PEPTIDOGLYCAN GLYCOSYLTRANSFERASE"/>
    <property type="match status" value="1"/>
</dbReference>
<dbReference type="EMBL" id="BART01000732">
    <property type="protein sequence ID" value="GAG74512.1"/>
    <property type="molecule type" value="Genomic_DNA"/>
</dbReference>
<proteinExistence type="predicted"/>
<protein>
    <recommendedName>
        <fullName evidence="7">peptidoglycan glycosyltransferase</fullName>
        <ecNumber evidence="7">2.4.99.28</ecNumber>
    </recommendedName>
</protein>
<evidence type="ECO:0000256" key="7">
    <source>
        <dbReference type="ARBA" id="ARBA00044770"/>
    </source>
</evidence>
<dbReference type="GO" id="GO:0006508">
    <property type="term" value="P:proteolysis"/>
    <property type="evidence" value="ECO:0007669"/>
    <property type="project" value="UniProtKB-KW"/>
</dbReference>
<dbReference type="InterPro" id="IPR012338">
    <property type="entry name" value="Beta-lactam/transpept-like"/>
</dbReference>
<dbReference type="InterPro" id="IPR023346">
    <property type="entry name" value="Lysozyme-like_dom_sf"/>
</dbReference>
<dbReference type="InterPro" id="IPR001460">
    <property type="entry name" value="PCN-bd_Tpept"/>
</dbReference>
<accession>X1AZF5</accession>
<evidence type="ECO:0000256" key="5">
    <source>
        <dbReference type="ARBA" id="ARBA00022801"/>
    </source>
</evidence>
<dbReference type="GO" id="GO:0004180">
    <property type="term" value="F:carboxypeptidase activity"/>
    <property type="evidence" value="ECO:0007669"/>
    <property type="project" value="UniProtKB-KW"/>
</dbReference>
<dbReference type="Gene3D" id="3.40.710.10">
    <property type="entry name" value="DD-peptidase/beta-lactamase superfamily"/>
    <property type="match status" value="1"/>
</dbReference>
<organism evidence="11">
    <name type="scientific">marine sediment metagenome</name>
    <dbReference type="NCBI Taxonomy" id="412755"/>
    <lineage>
        <taxon>unclassified sequences</taxon>
        <taxon>metagenomes</taxon>
        <taxon>ecological metagenomes</taxon>
    </lineage>
</organism>
<evidence type="ECO:0000256" key="1">
    <source>
        <dbReference type="ARBA" id="ARBA00022645"/>
    </source>
</evidence>
<dbReference type="SUPFAM" id="SSF53955">
    <property type="entry name" value="Lysozyme-like"/>
    <property type="match status" value="1"/>
</dbReference>
<evidence type="ECO:0000256" key="3">
    <source>
        <dbReference type="ARBA" id="ARBA00022676"/>
    </source>
</evidence>
<dbReference type="InterPro" id="IPR001264">
    <property type="entry name" value="Glyco_trans_51"/>
</dbReference>
<keyword evidence="4" id="KW-0808">Transferase</keyword>
<dbReference type="EC" id="2.4.99.28" evidence="7"/>
<dbReference type="InterPro" id="IPR036950">
    <property type="entry name" value="PBP_transglycosylase"/>
</dbReference>
<gene>
    <name evidence="11" type="ORF">S01H4_03106</name>
</gene>
<keyword evidence="1" id="KW-0121">Carboxypeptidase</keyword>
<keyword evidence="6" id="KW-0511">Multifunctional enzyme</keyword>
<evidence type="ECO:0000256" key="4">
    <source>
        <dbReference type="ARBA" id="ARBA00022679"/>
    </source>
</evidence>
<dbReference type="GO" id="GO:0008955">
    <property type="term" value="F:peptidoglycan glycosyltransferase activity"/>
    <property type="evidence" value="ECO:0007669"/>
    <property type="project" value="UniProtKB-EC"/>
</dbReference>
<keyword evidence="3" id="KW-0328">Glycosyltransferase</keyword>
<dbReference type="Gene3D" id="1.10.3810.10">
    <property type="entry name" value="Biosynthetic peptidoglycan transglycosylase-like"/>
    <property type="match status" value="1"/>
</dbReference>
<feature type="domain" description="Glycosyl transferase family 51" evidence="10">
    <location>
        <begin position="1"/>
        <end position="148"/>
    </location>
</feature>
<evidence type="ECO:0000259" key="10">
    <source>
        <dbReference type="Pfam" id="PF00912"/>
    </source>
</evidence>
<evidence type="ECO:0000259" key="9">
    <source>
        <dbReference type="Pfam" id="PF00905"/>
    </source>
</evidence>
<evidence type="ECO:0000256" key="8">
    <source>
        <dbReference type="ARBA" id="ARBA00049902"/>
    </source>
</evidence>
<dbReference type="InterPro" id="IPR050396">
    <property type="entry name" value="Glycosyltr_51/Transpeptidase"/>
</dbReference>
<comment type="catalytic activity">
    <reaction evidence="8">
        <text>[GlcNAc-(1-&gt;4)-Mur2Ac(oyl-L-Ala-gamma-D-Glu-L-Lys-D-Ala-D-Ala)](n)-di-trans,octa-cis-undecaprenyl diphosphate + beta-D-GlcNAc-(1-&gt;4)-Mur2Ac(oyl-L-Ala-gamma-D-Glu-L-Lys-D-Ala-D-Ala)-di-trans,octa-cis-undecaprenyl diphosphate = [GlcNAc-(1-&gt;4)-Mur2Ac(oyl-L-Ala-gamma-D-Glu-L-Lys-D-Ala-D-Ala)](n+1)-di-trans,octa-cis-undecaprenyl diphosphate + di-trans,octa-cis-undecaprenyl diphosphate + H(+)</text>
        <dbReference type="Rhea" id="RHEA:23708"/>
        <dbReference type="Rhea" id="RHEA-COMP:9602"/>
        <dbReference type="Rhea" id="RHEA-COMP:9603"/>
        <dbReference type="ChEBI" id="CHEBI:15378"/>
        <dbReference type="ChEBI" id="CHEBI:58405"/>
        <dbReference type="ChEBI" id="CHEBI:60033"/>
        <dbReference type="ChEBI" id="CHEBI:78435"/>
        <dbReference type="EC" id="2.4.99.28"/>
    </reaction>
</comment>
<name>X1AZF5_9ZZZZ</name>
<dbReference type="Pfam" id="PF00912">
    <property type="entry name" value="Transgly"/>
    <property type="match status" value="1"/>
</dbReference>
<comment type="caution">
    <text evidence="11">The sequence shown here is derived from an EMBL/GenBank/DDBJ whole genome shotgun (WGS) entry which is preliminary data.</text>
</comment>
<sequence length="428" mass="48052">AIEDERFYQHQGFDIEGIIRSFIINLVSGEIEQGATTITQGYIKNVYIPEEKYDITYERKIKEAALAYQLEQIYSKKEILEMYLNTVYFGEGAYGVQVAAKIYFNKDVEYLNLSECAIIAGLLQSYLYSPYTDKKAALERRNIVLAKMLELGYINQEEYDDTIKMPIITQRPREETEKGFAPYFVEYVKQILIGEYGVERVFEGGFEIYTTLDPKMQIAAENAIEEILPDPEDPAAALVAMDPRNGYIKAMVGGKDFGEMKFNLATQAKRQPGSAFKVFALLSALEQGVSPYMTFNPNGHVIFDIEGSEPWEVGNYNDASYEINEMPVLEATVKSINVVYSQLIMKIGAYGIARIAMDMGIETLLDPYPSIGLGGLTIGVSPLEVCTAFSTIANYGIRHDPVAILKVIDKDGNIYEEYGKIFGSLSHK</sequence>
<dbReference type="SUPFAM" id="SSF56601">
    <property type="entry name" value="beta-lactamase/transpeptidase-like"/>
    <property type="match status" value="1"/>
</dbReference>
<feature type="domain" description="Penicillin-binding protein transpeptidase" evidence="9">
    <location>
        <begin position="237"/>
        <end position="409"/>
    </location>
</feature>
<dbReference type="GO" id="GO:0008658">
    <property type="term" value="F:penicillin binding"/>
    <property type="evidence" value="ECO:0007669"/>
    <property type="project" value="InterPro"/>
</dbReference>
<dbReference type="Pfam" id="PF00905">
    <property type="entry name" value="Transpeptidase"/>
    <property type="match status" value="1"/>
</dbReference>
<evidence type="ECO:0000256" key="2">
    <source>
        <dbReference type="ARBA" id="ARBA00022670"/>
    </source>
</evidence>
<dbReference type="AlphaFoldDB" id="X1AZF5"/>
<reference evidence="11" key="1">
    <citation type="journal article" date="2014" name="Front. Microbiol.">
        <title>High frequency of phylogenetically diverse reductive dehalogenase-homologous genes in deep subseafloor sedimentary metagenomes.</title>
        <authorList>
            <person name="Kawai M."/>
            <person name="Futagami T."/>
            <person name="Toyoda A."/>
            <person name="Takaki Y."/>
            <person name="Nishi S."/>
            <person name="Hori S."/>
            <person name="Arai W."/>
            <person name="Tsubouchi T."/>
            <person name="Morono Y."/>
            <person name="Uchiyama I."/>
            <person name="Ito T."/>
            <person name="Fujiyama A."/>
            <person name="Inagaki F."/>
            <person name="Takami H."/>
        </authorList>
    </citation>
    <scope>NUCLEOTIDE SEQUENCE</scope>
    <source>
        <strain evidence="11">Expedition CK06-06</strain>
    </source>
</reference>
<keyword evidence="2" id="KW-0645">Protease</keyword>
<keyword evidence="5" id="KW-0378">Hydrolase</keyword>
<evidence type="ECO:0000256" key="6">
    <source>
        <dbReference type="ARBA" id="ARBA00023268"/>
    </source>
</evidence>
<feature type="non-terminal residue" evidence="11">
    <location>
        <position position="1"/>
    </location>
</feature>
<dbReference type="PANTHER" id="PTHR32282">
    <property type="entry name" value="BINDING PROTEIN TRANSPEPTIDASE, PUTATIVE-RELATED"/>
    <property type="match status" value="1"/>
</dbReference>
<evidence type="ECO:0000313" key="11">
    <source>
        <dbReference type="EMBL" id="GAG74512.1"/>
    </source>
</evidence>